<dbReference type="Ensembl" id="ENSGAGT00000026097.1">
    <property type="protein sequence ID" value="ENSGAGP00000022904.1"/>
    <property type="gene ID" value="ENSGAGG00000016794.1"/>
</dbReference>
<evidence type="ECO:0000313" key="2">
    <source>
        <dbReference type="Proteomes" id="UP000291020"/>
    </source>
</evidence>
<proteinExistence type="predicted"/>
<sequence>MGASALAGATWWKPRAPAGALTQSSSPSFSCLSIIWKRKTSFPTFQVPNDFSVWNELVQRKKIFFLRRQKTLLLLKVRLSLQQSLNSST</sequence>
<accession>A0A452I5Q5</accession>
<name>A0A452I5Q5_9SAUR</name>
<reference evidence="1" key="3">
    <citation type="submission" date="2025-09" db="UniProtKB">
        <authorList>
            <consortium name="Ensembl"/>
        </authorList>
    </citation>
    <scope>IDENTIFICATION</scope>
</reference>
<protein>
    <submittedName>
        <fullName evidence="1">Uncharacterized protein</fullName>
    </submittedName>
</protein>
<reference evidence="2" key="1">
    <citation type="journal article" date="2017" name="PLoS ONE">
        <title>The Agassiz's desert tortoise genome provides a resource for the conservation of a threatened species.</title>
        <authorList>
            <person name="Tollis M."/>
            <person name="DeNardo D.F."/>
            <person name="Cornelius J.A."/>
            <person name="Dolby G.A."/>
            <person name="Edwards T."/>
            <person name="Henen B.T."/>
            <person name="Karl A.E."/>
            <person name="Murphy R.W."/>
            <person name="Kusumi K."/>
        </authorList>
    </citation>
    <scope>NUCLEOTIDE SEQUENCE [LARGE SCALE GENOMIC DNA]</scope>
</reference>
<reference evidence="1" key="2">
    <citation type="submission" date="2025-08" db="UniProtKB">
        <authorList>
            <consortium name="Ensembl"/>
        </authorList>
    </citation>
    <scope>IDENTIFICATION</scope>
</reference>
<evidence type="ECO:0000313" key="1">
    <source>
        <dbReference type="Ensembl" id="ENSGAGP00000022904.1"/>
    </source>
</evidence>
<keyword evidence="2" id="KW-1185">Reference proteome</keyword>
<organism evidence="1 2">
    <name type="scientific">Gopherus agassizii</name>
    <name type="common">Agassiz's desert tortoise</name>
    <dbReference type="NCBI Taxonomy" id="38772"/>
    <lineage>
        <taxon>Eukaryota</taxon>
        <taxon>Metazoa</taxon>
        <taxon>Chordata</taxon>
        <taxon>Craniata</taxon>
        <taxon>Vertebrata</taxon>
        <taxon>Euteleostomi</taxon>
        <taxon>Archelosauria</taxon>
        <taxon>Testudinata</taxon>
        <taxon>Testudines</taxon>
        <taxon>Cryptodira</taxon>
        <taxon>Durocryptodira</taxon>
        <taxon>Testudinoidea</taxon>
        <taxon>Testudinidae</taxon>
        <taxon>Gopherus</taxon>
    </lineage>
</organism>
<dbReference type="Proteomes" id="UP000291020">
    <property type="component" value="Unassembled WGS sequence"/>
</dbReference>
<dbReference type="AlphaFoldDB" id="A0A452I5Q5"/>